<dbReference type="InterPro" id="IPR002509">
    <property type="entry name" value="NODB_dom"/>
</dbReference>
<dbReference type="GO" id="GO:0005975">
    <property type="term" value="P:carbohydrate metabolic process"/>
    <property type="evidence" value="ECO:0007669"/>
    <property type="project" value="InterPro"/>
</dbReference>
<evidence type="ECO:0000313" key="4">
    <source>
        <dbReference type="Proteomes" id="UP000708208"/>
    </source>
</evidence>
<dbReference type="GO" id="GO:0016810">
    <property type="term" value="F:hydrolase activity, acting on carbon-nitrogen (but not peptide) bonds"/>
    <property type="evidence" value="ECO:0007669"/>
    <property type="project" value="InterPro"/>
</dbReference>
<dbReference type="Pfam" id="PF01607">
    <property type="entry name" value="CBM_14"/>
    <property type="match status" value="1"/>
</dbReference>
<dbReference type="CDD" id="cd10974">
    <property type="entry name" value="CE4_CDA_like_1"/>
    <property type="match status" value="1"/>
</dbReference>
<proteinExistence type="predicted"/>
<dbReference type="EMBL" id="CAJVCH010154046">
    <property type="protein sequence ID" value="CAG7727816.1"/>
    <property type="molecule type" value="Genomic_DNA"/>
</dbReference>
<dbReference type="Pfam" id="PF01522">
    <property type="entry name" value="Polysacc_deac_1"/>
    <property type="match status" value="1"/>
</dbReference>
<keyword evidence="1" id="KW-0732">Signal</keyword>
<sequence>MGLSILIVLTAIAVVAQGDTNSYTCPEPSGNFADPVTCRRFYQCVDGHPYETRCPSGLYFDDISKFCTFKNEARCGPIATTPAPVTEAPIDLAVKCDLANCQLPHCYCSKDGTIIPGGLEPSKTPQMIVMTFDGAVNVNNYDKYTNIFVANRTNPNGCPIRGTFFISHEYSNYEQIQRLHYEGHELAVETISVEKGLEGQTYERWAQEMVGMKEILTKFSNITGEDMIGMRAPYLKPGRNAQYEVLQDFGFVWDSSVGVPPIRVPVWPYTLDYKIPHECKAGTCPTRSFQGVWELPLNAHHVESFEGGHCPYMDQCVLFNHDPDQVLEWLVEDFERHYKQNRAPYMMPFHTTWFQSAELEKGLIKFIEWARQQPNVWFVTATQALLWITEPKPADTLATFEPWDCKKRTVPTQPCNLPNKCQLVFRPPNGPSSTRYMNTCFDCPDQYPWTGDYDGNGQEETEIYNKQNRK</sequence>
<dbReference type="PANTHER" id="PTHR45985">
    <property type="match status" value="1"/>
</dbReference>
<dbReference type="SMART" id="SM00494">
    <property type="entry name" value="ChtBD2"/>
    <property type="match status" value="1"/>
</dbReference>
<reference evidence="3" key="1">
    <citation type="submission" date="2021-06" db="EMBL/GenBank/DDBJ databases">
        <authorList>
            <person name="Hodson N. C."/>
            <person name="Mongue J. A."/>
            <person name="Jaron S. K."/>
        </authorList>
    </citation>
    <scope>NUCLEOTIDE SEQUENCE</scope>
</reference>
<dbReference type="PANTHER" id="PTHR45985:SF3">
    <property type="entry name" value="CHITIN DEACETYLASE-LIKE 4"/>
    <property type="match status" value="1"/>
</dbReference>
<dbReference type="PROSITE" id="PS50940">
    <property type="entry name" value="CHIT_BIND_II"/>
    <property type="match status" value="1"/>
</dbReference>
<dbReference type="InterPro" id="IPR002557">
    <property type="entry name" value="Chitin-bd_dom"/>
</dbReference>
<evidence type="ECO:0000256" key="1">
    <source>
        <dbReference type="SAM" id="SignalP"/>
    </source>
</evidence>
<comment type="caution">
    <text evidence="3">The sequence shown here is derived from an EMBL/GenBank/DDBJ whole genome shotgun (WGS) entry which is preliminary data.</text>
</comment>
<name>A0A8J2K4I0_9HEXA</name>
<dbReference type="InterPro" id="IPR052740">
    <property type="entry name" value="CE4"/>
</dbReference>
<evidence type="ECO:0000259" key="2">
    <source>
        <dbReference type="PROSITE" id="PS50940"/>
    </source>
</evidence>
<dbReference type="GO" id="GO:0008061">
    <property type="term" value="F:chitin binding"/>
    <property type="evidence" value="ECO:0007669"/>
    <property type="project" value="InterPro"/>
</dbReference>
<dbReference type="Proteomes" id="UP000708208">
    <property type="component" value="Unassembled WGS sequence"/>
</dbReference>
<organism evidence="3 4">
    <name type="scientific">Allacma fusca</name>
    <dbReference type="NCBI Taxonomy" id="39272"/>
    <lineage>
        <taxon>Eukaryota</taxon>
        <taxon>Metazoa</taxon>
        <taxon>Ecdysozoa</taxon>
        <taxon>Arthropoda</taxon>
        <taxon>Hexapoda</taxon>
        <taxon>Collembola</taxon>
        <taxon>Symphypleona</taxon>
        <taxon>Sminthuridae</taxon>
        <taxon>Allacma</taxon>
    </lineage>
</organism>
<dbReference type="AlphaFoldDB" id="A0A8J2K4I0"/>
<feature type="chain" id="PRO_5035165106" description="Chitin-binding type-2 domain-containing protein" evidence="1">
    <location>
        <begin position="19"/>
        <end position="470"/>
    </location>
</feature>
<accession>A0A8J2K4I0</accession>
<feature type="signal peptide" evidence="1">
    <location>
        <begin position="1"/>
        <end position="18"/>
    </location>
</feature>
<protein>
    <recommendedName>
        <fullName evidence="2">Chitin-binding type-2 domain-containing protein</fullName>
    </recommendedName>
</protein>
<dbReference type="GO" id="GO:0005576">
    <property type="term" value="C:extracellular region"/>
    <property type="evidence" value="ECO:0007669"/>
    <property type="project" value="InterPro"/>
</dbReference>
<keyword evidence="4" id="KW-1185">Reference proteome</keyword>
<dbReference type="OrthoDB" id="504708at2759"/>
<gene>
    <name evidence="3" type="ORF">AFUS01_LOCUS16638</name>
</gene>
<evidence type="ECO:0000313" key="3">
    <source>
        <dbReference type="EMBL" id="CAG7727816.1"/>
    </source>
</evidence>
<feature type="domain" description="Chitin-binding type-2" evidence="2">
    <location>
        <begin position="22"/>
        <end position="77"/>
    </location>
</feature>